<comment type="caution">
    <text evidence="3">The sequence shown here is derived from an EMBL/GenBank/DDBJ whole genome shotgun (WGS) entry which is preliminary data.</text>
</comment>
<organism evidence="3 4">
    <name type="scientific">Sphingomonas lenta</name>
    <dbReference type="NCBI Taxonomy" id="1141887"/>
    <lineage>
        <taxon>Bacteria</taxon>
        <taxon>Pseudomonadati</taxon>
        <taxon>Pseudomonadota</taxon>
        <taxon>Alphaproteobacteria</taxon>
        <taxon>Sphingomonadales</taxon>
        <taxon>Sphingomonadaceae</taxon>
        <taxon>Sphingomonas</taxon>
    </lineage>
</organism>
<keyword evidence="4" id="KW-1185">Reference proteome</keyword>
<evidence type="ECO:0000256" key="1">
    <source>
        <dbReference type="ARBA" id="ARBA00005953"/>
    </source>
</evidence>
<dbReference type="OrthoDB" id="9799036at2"/>
<protein>
    <submittedName>
        <fullName evidence="3">Thioesterase</fullName>
    </submittedName>
</protein>
<proteinExistence type="inferred from homology"/>
<accession>A0A2A2SD48</accession>
<dbReference type="InterPro" id="IPR029069">
    <property type="entry name" value="HotDog_dom_sf"/>
</dbReference>
<dbReference type="EMBL" id="NSLI01000004">
    <property type="protein sequence ID" value="PAX07135.1"/>
    <property type="molecule type" value="Genomic_DNA"/>
</dbReference>
<gene>
    <name evidence="3" type="ORF">CKY28_13920</name>
</gene>
<comment type="similarity">
    <text evidence="1">Belongs to the 4-hydroxybenzoyl-CoA thioesterase family.</text>
</comment>
<dbReference type="InterPro" id="IPR050563">
    <property type="entry name" value="4-hydroxybenzoyl-CoA_TE"/>
</dbReference>
<evidence type="ECO:0000313" key="3">
    <source>
        <dbReference type="EMBL" id="PAX07135.1"/>
    </source>
</evidence>
<dbReference type="RefSeq" id="WP_095998960.1">
    <property type="nucleotide sequence ID" value="NZ_NSLI01000004.1"/>
</dbReference>
<reference evidence="4" key="1">
    <citation type="submission" date="2017-09" db="EMBL/GenBank/DDBJ databases">
        <authorList>
            <person name="Feng G."/>
            <person name="Zhu H."/>
        </authorList>
    </citation>
    <scope>NUCLEOTIDE SEQUENCE [LARGE SCALE GENOMIC DNA]</scope>
    <source>
        <strain evidence="4">1PNM-20</strain>
    </source>
</reference>
<dbReference type="CDD" id="cd00586">
    <property type="entry name" value="4HBT"/>
    <property type="match status" value="1"/>
</dbReference>
<sequence>MPRPAAWRLDLAAYPHHAAVQTRFQDLDVLGHLNNVAFAALFETARTRFNREAELWGKRFSGRRAVVASQEIHYLAEGSYPEDVEVATGIGHAGNRSWSILAAMFQGGRAIATCDVVIVMDKNDDGAGMPDAFRARLEEFRVREP</sequence>
<dbReference type="AlphaFoldDB" id="A0A2A2SD48"/>
<keyword evidence="2" id="KW-0378">Hydrolase</keyword>
<name>A0A2A2SD48_9SPHN</name>
<dbReference type="PANTHER" id="PTHR31793:SF27">
    <property type="entry name" value="NOVEL THIOESTERASE SUPERFAMILY DOMAIN AND SAPOSIN A-TYPE DOMAIN CONTAINING PROTEIN (0610012H03RIK)"/>
    <property type="match status" value="1"/>
</dbReference>
<dbReference type="PANTHER" id="PTHR31793">
    <property type="entry name" value="4-HYDROXYBENZOYL-COA THIOESTERASE FAMILY MEMBER"/>
    <property type="match status" value="1"/>
</dbReference>
<dbReference type="Gene3D" id="3.10.129.10">
    <property type="entry name" value="Hotdog Thioesterase"/>
    <property type="match status" value="1"/>
</dbReference>
<evidence type="ECO:0000313" key="4">
    <source>
        <dbReference type="Proteomes" id="UP000218151"/>
    </source>
</evidence>
<dbReference type="SUPFAM" id="SSF54637">
    <property type="entry name" value="Thioesterase/thiol ester dehydrase-isomerase"/>
    <property type="match status" value="1"/>
</dbReference>
<dbReference type="Pfam" id="PF13279">
    <property type="entry name" value="4HBT_2"/>
    <property type="match status" value="1"/>
</dbReference>
<dbReference type="Proteomes" id="UP000218151">
    <property type="component" value="Unassembled WGS sequence"/>
</dbReference>
<dbReference type="GO" id="GO:0047617">
    <property type="term" value="F:fatty acyl-CoA hydrolase activity"/>
    <property type="evidence" value="ECO:0007669"/>
    <property type="project" value="TreeGrafter"/>
</dbReference>
<evidence type="ECO:0000256" key="2">
    <source>
        <dbReference type="ARBA" id="ARBA00022801"/>
    </source>
</evidence>